<dbReference type="OrthoDB" id="4843387at2759"/>
<keyword evidence="2" id="KW-1185">Reference proteome</keyword>
<evidence type="ECO:0000313" key="1">
    <source>
        <dbReference type="EMBL" id="CAF1033785.1"/>
    </source>
</evidence>
<name>A0A814J5X4_9BILA</name>
<accession>A0A814J5X4</accession>
<dbReference type="InterPro" id="IPR036397">
    <property type="entry name" value="RNaseH_sf"/>
</dbReference>
<dbReference type="Gene3D" id="3.30.420.10">
    <property type="entry name" value="Ribonuclease H-like superfamily/Ribonuclease H"/>
    <property type="match status" value="1"/>
</dbReference>
<reference evidence="1" key="1">
    <citation type="submission" date="2021-02" db="EMBL/GenBank/DDBJ databases">
        <authorList>
            <person name="Nowell W R."/>
        </authorList>
    </citation>
    <scope>NUCLEOTIDE SEQUENCE</scope>
    <source>
        <strain evidence="1">Ploen Becks lab</strain>
    </source>
</reference>
<dbReference type="GO" id="GO:0003676">
    <property type="term" value="F:nucleic acid binding"/>
    <property type="evidence" value="ECO:0007669"/>
    <property type="project" value="InterPro"/>
</dbReference>
<dbReference type="EMBL" id="CAJNOC010004796">
    <property type="protein sequence ID" value="CAF1033785.1"/>
    <property type="molecule type" value="Genomic_DNA"/>
</dbReference>
<dbReference type="Pfam" id="PF13384">
    <property type="entry name" value="HTH_23"/>
    <property type="match status" value="1"/>
</dbReference>
<dbReference type="Proteomes" id="UP000663879">
    <property type="component" value="Unassembled WGS sequence"/>
</dbReference>
<sequence length="238" mass="27411">MGKKKVSEAQRWQIIRLLKEKTKSQQEIADLVGVSKKCVFITKCNYEKTKRSLGPKNYQGLGDPQSLPVEMSLTFLERKSRVFVKRFTYEKYHPKFCLPKLQNGGGSGGIWGCINHQGTGCCTIYSGRINQFVYMENMENHLLPSAEIFFDQSQDWIFQQNGACSNNSHSVRNWFQEKQIPVLPWCSRSPDLNTKENLKSILFDEWLKVPIDVVKNMIESMSKRVADCIKDKGGHFKC</sequence>
<protein>
    <submittedName>
        <fullName evidence="1">Uncharacterized protein</fullName>
    </submittedName>
</protein>
<gene>
    <name evidence="1" type="ORF">OXX778_LOCUS18004</name>
</gene>
<organism evidence="1 2">
    <name type="scientific">Brachionus calyciflorus</name>
    <dbReference type="NCBI Taxonomy" id="104777"/>
    <lineage>
        <taxon>Eukaryota</taxon>
        <taxon>Metazoa</taxon>
        <taxon>Spiralia</taxon>
        <taxon>Gnathifera</taxon>
        <taxon>Rotifera</taxon>
        <taxon>Eurotatoria</taxon>
        <taxon>Monogononta</taxon>
        <taxon>Pseudotrocha</taxon>
        <taxon>Ploima</taxon>
        <taxon>Brachionidae</taxon>
        <taxon>Brachionus</taxon>
    </lineage>
</organism>
<proteinExistence type="predicted"/>
<dbReference type="AlphaFoldDB" id="A0A814J5X4"/>
<evidence type="ECO:0000313" key="2">
    <source>
        <dbReference type="Proteomes" id="UP000663879"/>
    </source>
</evidence>
<comment type="caution">
    <text evidence="1">The sequence shown here is derived from an EMBL/GenBank/DDBJ whole genome shotgun (WGS) entry which is preliminary data.</text>
</comment>